<reference evidence="2" key="3">
    <citation type="submission" date="2020-12" db="UniProtKB">
        <authorList>
            <consortium name="EnsemblPlants"/>
        </authorList>
    </citation>
    <scope>IDENTIFICATION</scope>
</reference>
<sequence length="110" mass="12123">MPFVTRVYRVHLKASPQNSNKLTYERDVMLPVEQFSLQNGGGGKEQFARILVPVSDCAAGVIKGSGNPRPNFILLFICKSSLIDCPTWGDLSATCNSISLFCILQFCSHQ</sequence>
<accession>A0A2K1J160</accession>
<gene>
    <name evidence="1" type="ORF">PHYPA_023158</name>
</gene>
<proteinExistence type="predicted"/>
<evidence type="ECO:0000313" key="3">
    <source>
        <dbReference type="Proteomes" id="UP000006727"/>
    </source>
</evidence>
<dbReference type="Proteomes" id="UP000006727">
    <property type="component" value="Chromosome 18"/>
</dbReference>
<reference evidence="1 3" key="2">
    <citation type="journal article" date="2018" name="Plant J.">
        <title>The Physcomitrella patens chromosome-scale assembly reveals moss genome structure and evolution.</title>
        <authorList>
            <person name="Lang D."/>
            <person name="Ullrich K.K."/>
            <person name="Murat F."/>
            <person name="Fuchs J."/>
            <person name="Jenkins J."/>
            <person name="Haas F.B."/>
            <person name="Piednoel M."/>
            <person name="Gundlach H."/>
            <person name="Van Bel M."/>
            <person name="Meyberg R."/>
            <person name="Vives C."/>
            <person name="Morata J."/>
            <person name="Symeonidi A."/>
            <person name="Hiss M."/>
            <person name="Muchero W."/>
            <person name="Kamisugi Y."/>
            <person name="Saleh O."/>
            <person name="Blanc G."/>
            <person name="Decker E.L."/>
            <person name="van Gessel N."/>
            <person name="Grimwood J."/>
            <person name="Hayes R.D."/>
            <person name="Graham S.W."/>
            <person name="Gunter L.E."/>
            <person name="McDaniel S.F."/>
            <person name="Hoernstein S.N.W."/>
            <person name="Larsson A."/>
            <person name="Li F.W."/>
            <person name="Perroud P.F."/>
            <person name="Phillips J."/>
            <person name="Ranjan P."/>
            <person name="Rokshar D.S."/>
            <person name="Rothfels C.J."/>
            <person name="Schneider L."/>
            <person name="Shu S."/>
            <person name="Stevenson D.W."/>
            <person name="Thummler F."/>
            <person name="Tillich M."/>
            <person name="Villarreal Aguilar J.C."/>
            <person name="Widiez T."/>
            <person name="Wong G.K."/>
            <person name="Wymore A."/>
            <person name="Zhang Y."/>
            <person name="Zimmer A.D."/>
            <person name="Quatrano R.S."/>
            <person name="Mayer K.F.X."/>
            <person name="Goodstein D."/>
            <person name="Casacuberta J.M."/>
            <person name="Vandepoele K."/>
            <person name="Reski R."/>
            <person name="Cuming A.C."/>
            <person name="Tuskan G.A."/>
            <person name="Maumus F."/>
            <person name="Salse J."/>
            <person name="Schmutz J."/>
            <person name="Rensing S.A."/>
        </authorList>
    </citation>
    <scope>NUCLEOTIDE SEQUENCE [LARGE SCALE GENOMIC DNA]</scope>
    <source>
        <strain evidence="2 3">cv. Gransden 2004</strain>
    </source>
</reference>
<organism evidence="1">
    <name type="scientific">Physcomitrium patens</name>
    <name type="common">Spreading-leaved earth moss</name>
    <name type="synonym">Physcomitrella patens</name>
    <dbReference type="NCBI Taxonomy" id="3218"/>
    <lineage>
        <taxon>Eukaryota</taxon>
        <taxon>Viridiplantae</taxon>
        <taxon>Streptophyta</taxon>
        <taxon>Embryophyta</taxon>
        <taxon>Bryophyta</taxon>
        <taxon>Bryophytina</taxon>
        <taxon>Bryopsida</taxon>
        <taxon>Funariidae</taxon>
        <taxon>Funariales</taxon>
        <taxon>Funariaceae</taxon>
        <taxon>Physcomitrium</taxon>
    </lineage>
</organism>
<evidence type="ECO:0000313" key="2">
    <source>
        <dbReference type="EnsemblPlants" id="PAC:32981817.CDS.1"/>
    </source>
</evidence>
<dbReference type="EMBL" id="ABEU02000018">
    <property type="protein sequence ID" value="PNR35259.1"/>
    <property type="molecule type" value="Genomic_DNA"/>
</dbReference>
<reference evidence="1 3" key="1">
    <citation type="journal article" date="2008" name="Science">
        <title>The Physcomitrella genome reveals evolutionary insights into the conquest of land by plants.</title>
        <authorList>
            <person name="Rensing S."/>
            <person name="Lang D."/>
            <person name="Zimmer A."/>
            <person name="Terry A."/>
            <person name="Salamov A."/>
            <person name="Shapiro H."/>
            <person name="Nishiyama T."/>
            <person name="Perroud P.-F."/>
            <person name="Lindquist E."/>
            <person name="Kamisugi Y."/>
            <person name="Tanahashi T."/>
            <person name="Sakakibara K."/>
            <person name="Fujita T."/>
            <person name="Oishi K."/>
            <person name="Shin-I T."/>
            <person name="Kuroki Y."/>
            <person name="Toyoda A."/>
            <person name="Suzuki Y."/>
            <person name="Hashimoto A."/>
            <person name="Yamaguchi K."/>
            <person name="Sugano A."/>
            <person name="Kohara Y."/>
            <person name="Fujiyama A."/>
            <person name="Anterola A."/>
            <person name="Aoki S."/>
            <person name="Ashton N."/>
            <person name="Barbazuk W.B."/>
            <person name="Barker E."/>
            <person name="Bennetzen J."/>
            <person name="Bezanilla M."/>
            <person name="Blankenship R."/>
            <person name="Cho S.H."/>
            <person name="Dutcher S."/>
            <person name="Estelle M."/>
            <person name="Fawcett J.A."/>
            <person name="Gundlach H."/>
            <person name="Hanada K."/>
            <person name="Heyl A."/>
            <person name="Hicks K.A."/>
            <person name="Hugh J."/>
            <person name="Lohr M."/>
            <person name="Mayer K."/>
            <person name="Melkozernov A."/>
            <person name="Murata T."/>
            <person name="Nelson D."/>
            <person name="Pils B."/>
            <person name="Prigge M."/>
            <person name="Reiss B."/>
            <person name="Renner T."/>
            <person name="Rombauts S."/>
            <person name="Rushton P."/>
            <person name="Sanderfoot A."/>
            <person name="Schween G."/>
            <person name="Shiu S.-H."/>
            <person name="Stueber K."/>
            <person name="Theodoulou F.L."/>
            <person name="Tu H."/>
            <person name="Van de Peer Y."/>
            <person name="Verrier P.J."/>
            <person name="Waters E."/>
            <person name="Wood A."/>
            <person name="Yang L."/>
            <person name="Cove D."/>
            <person name="Cuming A."/>
            <person name="Hasebe M."/>
            <person name="Lucas S."/>
            <person name="Mishler D.B."/>
            <person name="Reski R."/>
            <person name="Grigoriev I."/>
            <person name="Quatrano R.S."/>
            <person name="Boore J.L."/>
        </authorList>
    </citation>
    <scope>NUCLEOTIDE SEQUENCE [LARGE SCALE GENOMIC DNA]</scope>
    <source>
        <strain evidence="2 3">cv. Gransden 2004</strain>
    </source>
</reference>
<dbReference type="AlphaFoldDB" id="A0A2K1J160"/>
<evidence type="ECO:0000313" key="1">
    <source>
        <dbReference type="EMBL" id="PNR35259.1"/>
    </source>
</evidence>
<keyword evidence="3" id="KW-1185">Reference proteome</keyword>
<name>A0A2K1J160_PHYPA</name>
<dbReference type="EnsemblPlants" id="Pp3c18_14916V3.1">
    <property type="protein sequence ID" value="PAC:32981817.CDS.1"/>
    <property type="gene ID" value="Pp3c18_14916"/>
</dbReference>
<dbReference type="Gramene" id="Pp3c18_14916V3.1">
    <property type="protein sequence ID" value="PAC:32981817.CDS.1"/>
    <property type="gene ID" value="Pp3c18_14916"/>
</dbReference>
<protein>
    <submittedName>
        <fullName evidence="1 2">Uncharacterized protein</fullName>
    </submittedName>
</protein>
<dbReference type="InParanoid" id="A0A2K1J160"/>